<evidence type="ECO:0000313" key="3">
    <source>
        <dbReference type="Proteomes" id="UP000005408"/>
    </source>
</evidence>
<dbReference type="AlphaFoldDB" id="A0A8W8HPG7"/>
<dbReference type="GeneID" id="105326857"/>
<organism evidence="2 3">
    <name type="scientific">Magallana gigas</name>
    <name type="common">Pacific oyster</name>
    <name type="synonym">Crassostrea gigas</name>
    <dbReference type="NCBI Taxonomy" id="29159"/>
    <lineage>
        <taxon>Eukaryota</taxon>
        <taxon>Metazoa</taxon>
        <taxon>Spiralia</taxon>
        <taxon>Lophotrochozoa</taxon>
        <taxon>Mollusca</taxon>
        <taxon>Bivalvia</taxon>
        <taxon>Autobranchia</taxon>
        <taxon>Pteriomorphia</taxon>
        <taxon>Ostreida</taxon>
        <taxon>Ostreoidea</taxon>
        <taxon>Ostreidae</taxon>
        <taxon>Magallana</taxon>
    </lineage>
</organism>
<dbReference type="Proteomes" id="UP000005408">
    <property type="component" value="Unassembled WGS sequence"/>
</dbReference>
<dbReference type="Pfam" id="PF00226">
    <property type="entry name" value="DnaJ"/>
    <property type="match status" value="1"/>
</dbReference>
<dbReference type="PRINTS" id="PR00625">
    <property type="entry name" value="JDOMAIN"/>
</dbReference>
<dbReference type="EnsemblMetazoa" id="G10451.7">
    <property type="protein sequence ID" value="G10451.7:cds"/>
    <property type="gene ID" value="G10451"/>
</dbReference>
<dbReference type="KEGG" id="crg:105326857"/>
<dbReference type="RefSeq" id="XP_065942532.1">
    <property type="nucleotide sequence ID" value="XM_066086460.1"/>
</dbReference>
<dbReference type="InterPro" id="IPR001623">
    <property type="entry name" value="DnaJ_domain"/>
</dbReference>
<sequence length="266" mass="31847">MASYSLLRSFNQLGWKCRMAPNIYSTSQRYLSSNRTHYEILEVSKDATDEEIKAAYKRLSKKYHPDTSTENDTHDKFIEVNQAFQTLSKPISRRDYDLKLKYGTEQFEYKTQEEVKERQPSWREKPYWERTKEEDKEFREWYYKEFGMGSPHSPNVPDPFWFLTGKQAILLAVTLGFCLQYARWRWLKTRTDLIDSQHSNRMQKMEKENQDQLEWMQREKENFANMVDKELEKNNETNLQTLLHKKESVSVLNRNEGVAIPNVTPA</sequence>
<dbReference type="CDD" id="cd06257">
    <property type="entry name" value="DnaJ"/>
    <property type="match status" value="1"/>
</dbReference>
<keyword evidence="3" id="KW-1185">Reference proteome</keyword>
<reference evidence="2" key="1">
    <citation type="submission" date="2022-08" db="UniProtKB">
        <authorList>
            <consortium name="EnsemblMetazoa"/>
        </authorList>
    </citation>
    <scope>IDENTIFICATION</scope>
    <source>
        <strain evidence="2">05x7-T-G4-1.051#20</strain>
    </source>
</reference>
<dbReference type="PANTHER" id="PTHR44825">
    <property type="match status" value="1"/>
</dbReference>
<dbReference type="RefSeq" id="XP_011425382.1">
    <property type="nucleotide sequence ID" value="XM_011427080.4"/>
</dbReference>
<name>A0A8W8HPG7_MAGGI</name>
<dbReference type="PROSITE" id="PS50076">
    <property type="entry name" value="DNAJ_2"/>
    <property type="match status" value="1"/>
</dbReference>
<dbReference type="OMA" id="INAHEKF"/>
<evidence type="ECO:0000259" key="1">
    <source>
        <dbReference type="PROSITE" id="PS50076"/>
    </source>
</evidence>
<dbReference type="PANTHER" id="PTHR44825:SF1">
    <property type="entry name" value="DNAJ HOMOLOG SUBFAMILY C MEMBER 4"/>
    <property type="match status" value="1"/>
</dbReference>
<dbReference type="SUPFAM" id="SSF46565">
    <property type="entry name" value="Chaperone J-domain"/>
    <property type="match status" value="1"/>
</dbReference>
<dbReference type="InterPro" id="IPR036869">
    <property type="entry name" value="J_dom_sf"/>
</dbReference>
<dbReference type="Gene3D" id="1.10.287.110">
    <property type="entry name" value="DnaJ domain"/>
    <property type="match status" value="1"/>
</dbReference>
<evidence type="ECO:0000313" key="2">
    <source>
        <dbReference type="EnsemblMetazoa" id="G10451.6:cds"/>
    </source>
</evidence>
<dbReference type="EnsemblMetazoa" id="G10451.6">
    <property type="protein sequence ID" value="G10451.6:cds"/>
    <property type="gene ID" value="G10451"/>
</dbReference>
<dbReference type="SMART" id="SM00271">
    <property type="entry name" value="DnaJ"/>
    <property type="match status" value="1"/>
</dbReference>
<feature type="domain" description="J" evidence="1">
    <location>
        <begin position="36"/>
        <end position="100"/>
    </location>
</feature>
<dbReference type="EnsemblMetazoa" id="G10451.5">
    <property type="protein sequence ID" value="G10451.5:cds"/>
    <property type="gene ID" value="G10451"/>
</dbReference>
<dbReference type="InterPro" id="IPR052763">
    <property type="entry name" value="DnaJ_C4"/>
</dbReference>
<protein>
    <recommendedName>
        <fullName evidence="1">J domain-containing protein</fullName>
    </recommendedName>
</protein>
<proteinExistence type="predicted"/>
<accession>A0A8W8HPG7</accession>
<dbReference type="OrthoDB" id="552049at2759"/>